<evidence type="ECO:0000259" key="1">
    <source>
        <dbReference type="Pfam" id="PF06985"/>
    </source>
</evidence>
<gene>
    <name evidence="3" type="ORF">PPNO1_LOCUS8531</name>
</gene>
<dbReference type="OrthoDB" id="20872at2759"/>
<comment type="caution">
    <text evidence="3">The sequence shown here is derived from an EMBL/GenBank/DDBJ whole genome shotgun (WGS) entry which is preliminary data.</text>
</comment>
<dbReference type="EMBL" id="CALLCH030000019">
    <property type="protein sequence ID" value="CAI4218961.1"/>
    <property type="molecule type" value="Genomic_DNA"/>
</dbReference>
<evidence type="ECO:0000313" key="4">
    <source>
        <dbReference type="Proteomes" id="UP000838763"/>
    </source>
</evidence>
<accession>A0A9P1HAJ5</accession>
<evidence type="ECO:0000313" key="3">
    <source>
        <dbReference type="EMBL" id="CAI4218961.1"/>
    </source>
</evidence>
<evidence type="ECO:0000259" key="2">
    <source>
        <dbReference type="Pfam" id="PF26640"/>
    </source>
</evidence>
<name>A0A9P1HAJ5_9PEZI</name>
<dbReference type="InterPro" id="IPR058525">
    <property type="entry name" value="DUF8212"/>
</dbReference>
<dbReference type="PANTHER" id="PTHR10622:SF10">
    <property type="entry name" value="HET DOMAIN-CONTAINING PROTEIN"/>
    <property type="match status" value="1"/>
</dbReference>
<protein>
    <recommendedName>
        <fullName evidence="5">HET-domain-containing protein</fullName>
    </recommendedName>
</protein>
<evidence type="ECO:0008006" key="5">
    <source>
        <dbReference type="Google" id="ProtNLM"/>
    </source>
</evidence>
<organism evidence="3 4">
    <name type="scientific">Parascedosporium putredinis</name>
    <dbReference type="NCBI Taxonomy" id="1442378"/>
    <lineage>
        <taxon>Eukaryota</taxon>
        <taxon>Fungi</taxon>
        <taxon>Dikarya</taxon>
        <taxon>Ascomycota</taxon>
        <taxon>Pezizomycotina</taxon>
        <taxon>Sordariomycetes</taxon>
        <taxon>Hypocreomycetidae</taxon>
        <taxon>Microascales</taxon>
        <taxon>Microascaceae</taxon>
        <taxon>Parascedosporium</taxon>
    </lineage>
</organism>
<feature type="domain" description="Heterokaryon incompatibility" evidence="1">
    <location>
        <begin position="39"/>
        <end position="130"/>
    </location>
</feature>
<dbReference type="Pfam" id="PF26640">
    <property type="entry name" value="DUF8212"/>
    <property type="match status" value="1"/>
</dbReference>
<dbReference type="Proteomes" id="UP000838763">
    <property type="component" value="Unassembled WGS sequence"/>
</dbReference>
<dbReference type="InterPro" id="IPR010730">
    <property type="entry name" value="HET"/>
</dbReference>
<sequence>MRLLHTKLLTLESFTESKSHGLLVGALRDVVPEYAVPTFAILSHTWEEEEVVFEDMQGDQSLARSKAGWAKIIKSCELARSEGYDWIWIDTCCIDKTSSAELSEAINSMFRWYQISAVCYAYLSDATGSQPIRTVDDGLALSPRWYSRGWTLQELIAPPQVKFYNKRWDFVGTREQHRVCISTEYGVDEYALSGGDISRISIARRMAWMSRRETTRIEDMAYCMLGIFSVNMPLLYGEGSNAFIRLQEEILKLSNDQSIFCWRQHASIDSYREEYGDTFMRSGLLADSPRLFTTSRIVSQFQRDRPGRPHAVSTSKGLMVQVLMCNDKCYESGEVYLAVLDCPVGHVPGVMAGIRLKRVSDVSNMFVRVDTPQIFQFAKYDSSETFIDISGFNPTVEQEELICLRMRESYTLTRL</sequence>
<dbReference type="Pfam" id="PF06985">
    <property type="entry name" value="HET"/>
    <property type="match status" value="1"/>
</dbReference>
<proteinExistence type="predicted"/>
<dbReference type="AlphaFoldDB" id="A0A9P1HAJ5"/>
<reference evidence="3" key="1">
    <citation type="submission" date="2022-11" db="EMBL/GenBank/DDBJ databases">
        <authorList>
            <person name="Scott C."/>
            <person name="Bruce N."/>
        </authorList>
    </citation>
    <scope>NUCLEOTIDE SEQUENCE</scope>
</reference>
<keyword evidence="4" id="KW-1185">Reference proteome</keyword>
<dbReference type="PANTHER" id="PTHR10622">
    <property type="entry name" value="HET DOMAIN-CONTAINING PROTEIN"/>
    <property type="match status" value="1"/>
</dbReference>
<feature type="domain" description="DUF8212" evidence="2">
    <location>
        <begin position="241"/>
        <end position="267"/>
    </location>
</feature>